<keyword evidence="1" id="KW-0479">Metal-binding</keyword>
<dbReference type="SUPFAM" id="SSF57701">
    <property type="entry name" value="Zn2/Cys6 DNA-binding domain"/>
    <property type="match status" value="1"/>
</dbReference>
<dbReference type="GO" id="GO:0006351">
    <property type="term" value="P:DNA-templated transcription"/>
    <property type="evidence" value="ECO:0007669"/>
    <property type="project" value="InterPro"/>
</dbReference>
<keyword evidence="4" id="KW-0238">DNA-binding</keyword>
<dbReference type="InterPro" id="IPR007219">
    <property type="entry name" value="XnlR_reg_dom"/>
</dbReference>
<feature type="region of interest" description="Disordered" evidence="7">
    <location>
        <begin position="784"/>
        <end position="805"/>
    </location>
</feature>
<proteinExistence type="predicted"/>
<keyword evidence="3" id="KW-0805">Transcription regulation</keyword>
<dbReference type="Gene3D" id="4.10.240.10">
    <property type="entry name" value="Zn(2)-C6 fungal-type DNA-binding domain"/>
    <property type="match status" value="1"/>
</dbReference>
<dbReference type="GO" id="GO:0003677">
    <property type="term" value="F:DNA binding"/>
    <property type="evidence" value="ECO:0007669"/>
    <property type="project" value="UniProtKB-KW"/>
</dbReference>
<dbReference type="PANTHER" id="PTHR47171">
    <property type="entry name" value="FARA-RELATED"/>
    <property type="match status" value="1"/>
</dbReference>
<organism evidence="9 10">
    <name type="scientific">[Candida] arabinofermentans NRRL YB-2248</name>
    <dbReference type="NCBI Taxonomy" id="983967"/>
    <lineage>
        <taxon>Eukaryota</taxon>
        <taxon>Fungi</taxon>
        <taxon>Dikarya</taxon>
        <taxon>Ascomycota</taxon>
        <taxon>Saccharomycotina</taxon>
        <taxon>Pichiomycetes</taxon>
        <taxon>Pichiales</taxon>
        <taxon>Pichiaceae</taxon>
        <taxon>Ogataea</taxon>
        <taxon>Ogataea/Candida clade</taxon>
    </lineage>
</organism>
<dbReference type="GO" id="GO:0008270">
    <property type="term" value="F:zinc ion binding"/>
    <property type="evidence" value="ECO:0007669"/>
    <property type="project" value="InterPro"/>
</dbReference>
<feature type="domain" description="Zn(2)-C6 fungal-type" evidence="8">
    <location>
        <begin position="27"/>
        <end position="74"/>
    </location>
</feature>
<gene>
    <name evidence="9" type="ORF">CANARDRAFT_5877</name>
</gene>
<evidence type="ECO:0000256" key="1">
    <source>
        <dbReference type="ARBA" id="ARBA00022723"/>
    </source>
</evidence>
<dbReference type="GO" id="GO:0000981">
    <property type="term" value="F:DNA-binding transcription factor activity, RNA polymerase II-specific"/>
    <property type="evidence" value="ECO:0007669"/>
    <property type="project" value="InterPro"/>
</dbReference>
<protein>
    <recommendedName>
        <fullName evidence="8">Zn(2)-C6 fungal-type domain-containing protein</fullName>
    </recommendedName>
</protein>
<dbReference type="SMART" id="SM00906">
    <property type="entry name" value="Fungal_trans"/>
    <property type="match status" value="1"/>
</dbReference>
<evidence type="ECO:0000256" key="2">
    <source>
        <dbReference type="ARBA" id="ARBA00022833"/>
    </source>
</evidence>
<evidence type="ECO:0000256" key="4">
    <source>
        <dbReference type="ARBA" id="ARBA00023125"/>
    </source>
</evidence>
<dbReference type="PROSITE" id="PS50048">
    <property type="entry name" value="ZN2_CY6_FUNGAL_2"/>
    <property type="match status" value="1"/>
</dbReference>
<evidence type="ECO:0000256" key="5">
    <source>
        <dbReference type="ARBA" id="ARBA00023163"/>
    </source>
</evidence>
<dbReference type="InterPro" id="IPR001138">
    <property type="entry name" value="Zn2Cys6_DnaBD"/>
</dbReference>
<dbReference type="SMART" id="SM00066">
    <property type="entry name" value="GAL4"/>
    <property type="match status" value="1"/>
</dbReference>
<keyword evidence="2" id="KW-0862">Zinc</keyword>
<dbReference type="OrthoDB" id="5121955at2759"/>
<reference evidence="10" key="1">
    <citation type="submission" date="2016-04" db="EMBL/GenBank/DDBJ databases">
        <title>Comparative genomics of biotechnologically important yeasts.</title>
        <authorList>
            <consortium name="DOE Joint Genome Institute"/>
            <person name="Riley R."/>
            <person name="Haridas S."/>
            <person name="Wolfe K.H."/>
            <person name="Lopes M.R."/>
            <person name="Hittinger C.T."/>
            <person name="Goker M."/>
            <person name="Salamov A."/>
            <person name="Wisecaver J."/>
            <person name="Long T.M."/>
            <person name="Aerts A.L."/>
            <person name="Barry K."/>
            <person name="Choi C."/>
            <person name="Clum A."/>
            <person name="Coughlan A.Y."/>
            <person name="Deshpande S."/>
            <person name="Douglass A.P."/>
            <person name="Hanson S.J."/>
            <person name="Klenk H.-P."/>
            <person name="Labutti K."/>
            <person name="Lapidus A."/>
            <person name="Lindquist E."/>
            <person name="Lipzen A."/>
            <person name="Meier-Kolthoff J.P."/>
            <person name="Ohm R.A."/>
            <person name="Otillar R.P."/>
            <person name="Pangilinan J."/>
            <person name="Peng Y."/>
            <person name="Rokas A."/>
            <person name="Rosa C.A."/>
            <person name="Scheuner C."/>
            <person name="Sibirny A.A."/>
            <person name="Slot J.C."/>
            <person name="Stielow J.B."/>
            <person name="Sun H."/>
            <person name="Kurtzman C.P."/>
            <person name="Blackwell M."/>
            <person name="Grigoriev I.V."/>
            <person name="Jeffries T.W."/>
        </authorList>
    </citation>
    <scope>NUCLEOTIDE SEQUENCE [LARGE SCALE GENOMIC DNA]</scope>
    <source>
        <strain evidence="10">NRRL YB-2248</strain>
    </source>
</reference>
<evidence type="ECO:0000259" key="8">
    <source>
        <dbReference type="PROSITE" id="PS50048"/>
    </source>
</evidence>
<evidence type="ECO:0000313" key="10">
    <source>
        <dbReference type="Proteomes" id="UP000094801"/>
    </source>
</evidence>
<dbReference type="STRING" id="983967.A0A1E4T6E5"/>
<evidence type="ECO:0000313" key="9">
    <source>
        <dbReference type="EMBL" id="ODV87330.1"/>
    </source>
</evidence>
<dbReference type="EMBL" id="KV453848">
    <property type="protein sequence ID" value="ODV87330.1"/>
    <property type="molecule type" value="Genomic_DNA"/>
</dbReference>
<keyword evidence="10" id="KW-1185">Reference proteome</keyword>
<keyword evidence="6" id="KW-0539">Nucleus</keyword>
<dbReference type="AlphaFoldDB" id="A0A1E4T6E5"/>
<dbReference type="PANTHER" id="PTHR47171:SF3">
    <property type="entry name" value="FARA-RELATED"/>
    <property type="match status" value="1"/>
</dbReference>
<dbReference type="Proteomes" id="UP000094801">
    <property type="component" value="Unassembled WGS sequence"/>
</dbReference>
<dbReference type="InterPro" id="IPR052073">
    <property type="entry name" value="Amide_Lactam_Regulators"/>
</dbReference>
<keyword evidence="5" id="KW-0804">Transcription</keyword>
<sequence length="884" mass="102029">MVPPWNATSGSSASESNHTKKTRSSIACTFCRYRKVKCDVNIQNPELSTKILDEEIRPSVPCSFCIKHKMDCLVPESKRRKFTKEEPPVAKQSTGTPSENDSDHTFLYPRTINLPQHIKVPSMEMLSSISIDISTFNAKPPAARDTRNNSSNEVVSPSLIDRVRQKIDVAEKVLPLSSDDLGHMSYKMIDGAGCLLLPQEDICWIYINAYFDHFHAKVPVVNKTAFYRDYSNVREPPSLLLLHCVILLGAIHYDEPDWTDADRTKKREAIKVLEKRSQIIYQLDLESDPLCLCQCLLLFGWFWEDLTLTEINIFYWTRLALIHAYSINLHKDCTDDPTMTTSQKRMYRRVWWMIYIEERLASLCYGRPFVISDDQIQVPDLTPDDFKEDDEESGTPFGIPPIQFHVDYILNMASLCKLIEKVVRLQGIMVKEEFATQDFIPTLQYNDNLLHTWFERLPKSLKYDEKEDEIRNDNDRILVCCLSGFYNTFLSLIHRSNLLRLTRTFPRLNYEECISPLIAKEPDDLYSSSMIVYSCCVATSKMIGFLTRSGRIYTVPPLLCFCTHVTSIQLMVFELLTYGFLEKATISYVDVFLDGLKEITKSWPQSHFTYYVCSFLRSNRLYQIEHTLRWFELTNKIAIENNDFESQAGSLHYIQILGEKAKQYIHQKKVEEFPLHDLNTGNAVDALPNDQVLANLADLQQHELGIELSIPTSVDTKGEGFDLNEKFQKTLILKSGYIDPEFNDLQQLSSLPMLGELDQQHLQDPHNYQQYDQQLHHQQLQHELQDQQQLHVQQQDTPPSTQQNYNGVVQDTPFHLPVSSSSGESSQFSTHMEIINEMLQQIDQPALYPNPFIFGANIPSEMYTPERKFNPYAISLNPDGSPFR</sequence>
<evidence type="ECO:0000256" key="3">
    <source>
        <dbReference type="ARBA" id="ARBA00023015"/>
    </source>
</evidence>
<dbReference type="InterPro" id="IPR036864">
    <property type="entry name" value="Zn2-C6_fun-type_DNA-bd_sf"/>
</dbReference>
<feature type="region of interest" description="Disordered" evidence="7">
    <location>
        <begin position="79"/>
        <end position="103"/>
    </location>
</feature>
<dbReference type="CDD" id="cd00067">
    <property type="entry name" value="GAL4"/>
    <property type="match status" value="1"/>
</dbReference>
<evidence type="ECO:0000256" key="6">
    <source>
        <dbReference type="ARBA" id="ARBA00023242"/>
    </source>
</evidence>
<dbReference type="CDD" id="cd12148">
    <property type="entry name" value="fungal_TF_MHR"/>
    <property type="match status" value="1"/>
</dbReference>
<name>A0A1E4T6E5_9ASCO</name>
<feature type="compositionally biased region" description="Low complexity" evidence="7">
    <location>
        <begin position="784"/>
        <end position="796"/>
    </location>
</feature>
<evidence type="ECO:0000256" key="7">
    <source>
        <dbReference type="SAM" id="MobiDB-lite"/>
    </source>
</evidence>
<dbReference type="Pfam" id="PF00172">
    <property type="entry name" value="Zn_clus"/>
    <property type="match status" value="1"/>
</dbReference>
<accession>A0A1E4T6E5</accession>
<dbReference type="Pfam" id="PF04082">
    <property type="entry name" value="Fungal_trans"/>
    <property type="match status" value="1"/>
</dbReference>